<dbReference type="InterPro" id="IPR005119">
    <property type="entry name" value="LysR_subst-bd"/>
</dbReference>
<dbReference type="OrthoDB" id="7768317at2"/>
<proteinExistence type="inferred from homology"/>
<dbReference type="GO" id="GO:0006351">
    <property type="term" value="P:DNA-templated transcription"/>
    <property type="evidence" value="ECO:0007669"/>
    <property type="project" value="TreeGrafter"/>
</dbReference>
<dbReference type="SUPFAM" id="SSF46785">
    <property type="entry name" value="Winged helix' DNA-binding domain"/>
    <property type="match status" value="1"/>
</dbReference>
<dbReference type="PANTHER" id="PTHR30537:SF3">
    <property type="entry name" value="TRANSCRIPTIONAL REGULATORY PROTEIN"/>
    <property type="match status" value="1"/>
</dbReference>
<accession>A0A1M6MBA4</accession>
<evidence type="ECO:0000256" key="4">
    <source>
        <dbReference type="ARBA" id="ARBA00023163"/>
    </source>
</evidence>
<evidence type="ECO:0000256" key="1">
    <source>
        <dbReference type="ARBA" id="ARBA00009437"/>
    </source>
</evidence>
<dbReference type="InterPro" id="IPR036390">
    <property type="entry name" value="WH_DNA-bd_sf"/>
</dbReference>
<comment type="similarity">
    <text evidence="1">Belongs to the LysR transcriptional regulatory family.</text>
</comment>
<evidence type="ECO:0000313" key="6">
    <source>
        <dbReference type="EMBL" id="SHJ80650.1"/>
    </source>
</evidence>
<dbReference type="Pfam" id="PF03466">
    <property type="entry name" value="LysR_substrate"/>
    <property type="match status" value="1"/>
</dbReference>
<feature type="domain" description="HTH lysR-type" evidence="5">
    <location>
        <begin position="4"/>
        <end position="61"/>
    </location>
</feature>
<dbReference type="PROSITE" id="PS50931">
    <property type="entry name" value="HTH_LYSR"/>
    <property type="match status" value="1"/>
</dbReference>
<keyword evidence="7" id="KW-1185">Reference proteome</keyword>
<evidence type="ECO:0000259" key="5">
    <source>
        <dbReference type="PROSITE" id="PS50931"/>
    </source>
</evidence>
<dbReference type="EMBL" id="FQZQ01000013">
    <property type="protein sequence ID" value="SHJ80650.1"/>
    <property type="molecule type" value="Genomic_DNA"/>
</dbReference>
<name>A0A1M6MBA4_9RHOB</name>
<dbReference type="Gene3D" id="1.10.10.10">
    <property type="entry name" value="Winged helix-like DNA-binding domain superfamily/Winged helix DNA-binding domain"/>
    <property type="match status" value="1"/>
</dbReference>
<organism evidence="6 7">
    <name type="scientific">Shimia gijangensis</name>
    <dbReference type="NCBI Taxonomy" id="1470563"/>
    <lineage>
        <taxon>Bacteria</taxon>
        <taxon>Pseudomonadati</taxon>
        <taxon>Pseudomonadota</taxon>
        <taxon>Alphaproteobacteria</taxon>
        <taxon>Rhodobacterales</taxon>
        <taxon>Roseobacteraceae</taxon>
    </lineage>
</organism>
<dbReference type="SUPFAM" id="SSF53850">
    <property type="entry name" value="Periplasmic binding protein-like II"/>
    <property type="match status" value="1"/>
</dbReference>
<dbReference type="Pfam" id="PF00126">
    <property type="entry name" value="HTH_1"/>
    <property type="match status" value="1"/>
</dbReference>
<dbReference type="STRING" id="1470563.SAMN05444000_11389"/>
<keyword evidence="3 6" id="KW-0238">DNA-binding</keyword>
<protein>
    <submittedName>
        <fullName evidence="6">DNA-binding transcriptional regulator, LysR family</fullName>
    </submittedName>
</protein>
<evidence type="ECO:0000313" key="7">
    <source>
        <dbReference type="Proteomes" id="UP000183982"/>
    </source>
</evidence>
<gene>
    <name evidence="6" type="ORF">SAMN05444000_11389</name>
</gene>
<dbReference type="InterPro" id="IPR000847">
    <property type="entry name" value="LysR_HTH_N"/>
</dbReference>
<dbReference type="Proteomes" id="UP000183982">
    <property type="component" value="Unassembled WGS sequence"/>
</dbReference>
<dbReference type="GO" id="GO:0043565">
    <property type="term" value="F:sequence-specific DNA binding"/>
    <property type="evidence" value="ECO:0007669"/>
    <property type="project" value="TreeGrafter"/>
</dbReference>
<dbReference type="Gene3D" id="3.40.190.10">
    <property type="entry name" value="Periplasmic binding protein-like II"/>
    <property type="match status" value="2"/>
</dbReference>
<dbReference type="InterPro" id="IPR058163">
    <property type="entry name" value="LysR-type_TF_proteobact-type"/>
</dbReference>
<dbReference type="InterPro" id="IPR036388">
    <property type="entry name" value="WH-like_DNA-bd_sf"/>
</dbReference>
<dbReference type="AlphaFoldDB" id="A0A1M6MBA4"/>
<dbReference type="GO" id="GO:0003700">
    <property type="term" value="F:DNA-binding transcription factor activity"/>
    <property type="evidence" value="ECO:0007669"/>
    <property type="project" value="InterPro"/>
</dbReference>
<evidence type="ECO:0000256" key="2">
    <source>
        <dbReference type="ARBA" id="ARBA00023015"/>
    </source>
</evidence>
<dbReference type="RefSeq" id="WP_073253088.1">
    <property type="nucleotide sequence ID" value="NZ_FQZQ01000013.1"/>
</dbReference>
<evidence type="ECO:0000256" key="3">
    <source>
        <dbReference type="ARBA" id="ARBA00023125"/>
    </source>
</evidence>
<reference evidence="7" key="1">
    <citation type="submission" date="2016-11" db="EMBL/GenBank/DDBJ databases">
        <authorList>
            <person name="Varghese N."/>
            <person name="Submissions S."/>
        </authorList>
    </citation>
    <scope>NUCLEOTIDE SEQUENCE [LARGE SCALE GENOMIC DNA]</scope>
    <source>
        <strain evidence="7">DSM 100564</strain>
    </source>
</reference>
<dbReference type="PANTHER" id="PTHR30537">
    <property type="entry name" value="HTH-TYPE TRANSCRIPTIONAL REGULATOR"/>
    <property type="match status" value="1"/>
</dbReference>
<keyword evidence="2" id="KW-0805">Transcription regulation</keyword>
<sequence>MHSQNWDNLRFVLAVADQGSVSAAARLLDVNHATVLRRVAAFEAQNGGPVFEKTPTGYRVLPERVHVIEAARDVENAVFSVNRLMQGAQSSMRGSVRISSTDSICQILLPPIIAKLQTESPDLKIELLSNNGHLDFTRMQADILVRPAMALPEGLHGEVATNLIFEACSTPDCDQKWLAMKGPLANSAPAKWMSENVDPKDITTGSDSFLVLRNMAVLGMGIAILPKFVNDAGSDLVLRSEKMPSLPVPIWVGSHADLRDVPRIRTVRQRIQSGLANQI</sequence>
<keyword evidence="4" id="KW-0804">Transcription</keyword>